<dbReference type="EMBL" id="FQWY01000002">
    <property type="protein sequence ID" value="SHG38301.1"/>
    <property type="molecule type" value="Genomic_DNA"/>
</dbReference>
<evidence type="ECO:0000313" key="3">
    <source>
        <dbReference type="Proteomes" id="UP000242329"/>
    </source>
</evidence>
<keyword evidence="3" id="KW-1185">Reference proteome</keyword>
<accession>A0A1M5JCS3</accession>
<dbReference type="AlphaFoldDB" id="A0A1M5JCS3"/>
<sequence length="65" mass="7427">MLKYIFDFLAVVTLLLAGLYNLKKAAQLKDEGYLRIFGWWMLGLAIIIALLKLILPLLVYMGVIK</sequence>
<dbReference type="RefSeq" id="WP_073088807.1">
    <property type="nucleotide sequence ID" value="NZ_FQWY01000002.1"/>
</dbReference>
<feature type="transmembrane region" description="Helical" evidence="1">
    <location>
        <begin position="41"/>
        <end position="63"/>
    </location>
</feature>
<evidence type="ECO:0000313" key="2">
    <source>
        <dbReference type="EMBL" id="SHG38301.1"/>
    </source>
</evidence>
<gene>
    <name evidence="2" type="ORF">SAMN02745221_00063</name>
</gene>
<dbReference type="Proteomes" id="UP000242329">
    <property type="component" value="Unassembled WGS sequence"/>
</dbReference>
<keyword evidence="1" id="KW-0812">Transmembrane</keyword>
<evidence type="ECO:0008006" key="4">
    <source>
        <dbReference type="Google" id="ProtNLM"/>
    </source>
</evidence>
<protein>
    <recommendedName>
        <fullName evidence="4">DUF2788 domain-containing protein</fullName>
    </recommendedName>
</protein>
<name>A0A1M5JCS3_9FIRM</name>
<reference evidence="3" key="1">
    <citation type="submission" date="2016-11" db="EMBL/GenBank/DDBJ databases">
        <authorList>
            <person name="Varghese N."/>
            <person name="Submissions S."/>
        </authorList>
    </citation>
    <scope>NUCLEOTIDE SEQUENCE [LARGE SCALE GENOMIC DNA]</scope>
    <source>
        <strain evidence="3">DSM 11003</strain>
    </source>
</reference>
<keyword evidence="1" id="KW-1133">Transmembrane helix</keyword>
<organism evidence="2 3">
    <name type="scientific">Thermosyntropha lipolytica DSM 11003</name>
    <dbReference type="NCBI Taxonomy" id="1123382"/>
    <lineage>
        <taxon>Bacteria</taxon>
        <taxon>Bacillati</taxon>
        <taxon>Bacillota</taxon>
        <taxon>Clostridia</taxon>
        <taxon>Eubacteriales</taxon>
        <taxon>Syntrophomonadaceae</taxon>
        <taxon>Thermosyntropha</taxon>
    </lineage>
</organism>
<proteinExistence type="predicted"/>
<keyword evidence="1" id="KW-0472">Membrane</keyword>
<evidence type="ECO:0000256" key="1">
    <source>
        <dbReference type="SAM" id="Phobius"/>
    </source>
</evidence>